<name>A0P0T8_ROSAI</name>
<organism evidence="1 2">
    <name type="scientific">Roseibium aggregatum (strain ATCC 25650 / DSM 13394 / JCM 20685 / NBRC 16684 / NCIMB 2208 / IAM 12614 / B1)</name>
    <name type="common">Stappia aggregata</name>
    <dbReference type="NCBI Taxonomy" id="384765"/>
    <lineage>
        <taxon>Bacteria</taxon>
        <taxon>Pseudomonadati</taxon>
        <taxon>Pseudomonadota</taxon>
        <taxon>Alphaproteobacteria</taxon>
        <taxon>Hyphomicrobiales</taxon>
        <taxon>Stappiaceae</taxon>
        <taxon>Roseibium</taxon>
    </lineage>
</organism>
<accession>A0P0T8</accession>
<gene>
    <name evidence="1" type="ORF">SIAM614_01389</name>
</gene>
<comment type="caution">
    <text evidence="1">The sequence shown here is derived from an EMBL/GenBank/DDBJ whole genome shotgun (WGS) entry which is preliminary data.</text>
</comment>
<dbReference type="Proteomes" id="UP000004848">
    <property type="component" value="Unassembled WGS sequence"/>
</dbReference>
<proteinExistence type="predicted"/>
<protein>
    <submittedName>
        <fullName evidence="1">Uncharacterized protein</fullName>
    </submittedName>
</protein>
<dbReference type="RefSeq" id="WP_006938677.1">
    <property type="nucleotide sequence ID" value="NZ_AAUW01000021.1"/>
</dbReference>
<dbReference type="CDD" id="cd16364">
    <property type="entry name" value="T3SC_I-like"/>
    <property type="match status" value="1"/>
</dbReference>
<evidence type="ECO:0000313" key="1">
    <source>
        <dbReference type="EMBL" id="EAV41402.1"/>
    </source>
</evidence>
<evidence type="ECO:0000313" key="2">
    <source>
        <dbReference type="Proteomes" id="UP000004848"/>
    </source>
</evidence>
<dbReference type="AlphaFoldDB" id="A0P0T8"/>
<dbReference type="Gene3D" id="3.30.1460.10">
    <property type="match status" value="1"/>
</dbReference>
<dbReference type="GeneID" id="68849100"/>
<reference evidence="1 2" key="1">
    <citation type="submission" date="2006-05" db="EMBL/GenBank/DDBJ databases">
        <authorList>
            <person name="King G."/>
            <person name="Ferriera S."/>
            <person name="Johnson J."/>
            <person name="Kravitz S."/>
            <person name="Beeson K."/>
            <person name="Sutton G."/>
            <person name="Rogers Y.-H."/>
            <person name="Friedman R."/>
            <person name="Frazier M."/>
            <person name="Venter J.C."/>
        </authorList>
    </citation>
    <scope>NUCLEOTIDE SEQUENCE [LARGE SCALE GENOMIC DNA]</scope>
    <source>
        <strain evidence="2">ATCC 25650 / DSM 13394 / JCM 20685 / NBRC 16684 / NCIMB 2208 / IAM 12614 / B1</strain>
    </source>
</reference>
<dbReference type="EMBL" id="AAUW01000021">
    <property type="protein sequence ID" value="EAV41402.1"/>
    <property type="molecule type" value="Genomic_DNA"/>
</dbReference>
<sequence length="292" mass="31384">MIALEALRHNLTLWLGLKDALDLISSPTELVFEDGPNVWLEADGARDQIVLSSLVPIKQPLTQKGQIFLLQQNNPTRNQSGMVIGAHPDSGLITISRRFDAATVDQGTFEHSVLGLVEMAKATAAASRELDEAPIRDVLMAQTRIQGPQRGVSIDILTEGLKPTAFALQRVRGDAAALSFAECDVIVEAVGAEYLVSATWRSWNAYAATGACGAQMLLRNLFLAKCRSAGFFLDDENQPGAFALFALTGEAETAFGAATASAVGDLMQLPGLEPFNKNVFMQLPPSEMLIKV</sequence>
<dbReference type="SUPFAM" id="SSF69635">
    <property type="entry name" value="Type III secretory system chaperone-like"/>
    <property type="match status" value="1"/>
</dbReference>